<accession>A0A8X7MTW2</accession>
<dbReference type="EMBL" id="LWDE02000364">
    <property type="protein sequence ID" value="KAE8248336.1"/>
    <property type="molecule type" value="Genomic_DNA"/>
</dbReference>
<comment type="caution">
    <text evidence="2">The sequence shown here is derived from an EMBL/GenBank/DDBJ whole genome shotgun (WGS) entry which is preliminary data.</text>
</comment>
<keyword evidence="3" id="KW-1185">Reference proteome</keyword>
<evidence type="ECO:0000256" key="1">
    <source>
        <dbReference type="SAM" id="MobiDB-lite"/>
    </source>
</evidence>
<feature type="compositionally biased region" description="Acidic residues" evidence="1">
    <location>
        <begin position="138"/>
        <end position="151"/>
    </location>
</feature>
<feature type="compositionally biased region" description="Low complexity" evidence="1">
    <location>
        <begin position="62"/>
        <end position="77"/>
    </location>
</feature>
<sequence length="252" mass="27456">MCPSTDASSKVLSWQESQASSQQQLEDPNHLRPDAVQQEIHWAFDDDDPPAFAEMDVDTATSNGSSSGSGSSSSSDSFLDQDDNGNLVAAELPLFFNGQDDDDENSSDEDRSGSEHSGGNHEGSSNGDSDSDRTDADAIPDELDGNEEDPDPPPRSQHGQQLLDELIGDYTPGPRPQRAPRAADLLISLDDLSPSEKASVKHFRTFVRKDLTVAGGRLCRARQERRGCGQDGRDQDHVQVQGRQFRQAHHQT</sequence>
<dbReference type="Proteomes" id="UP000077684">
    <property type="component" value="Unassembled WGS sequence"/>
</dbReference>
<feature type="region of interest" description="Disordered" evidence="1">
    <location>
        <begin position="227"/>
        <end position="252"/>
    </location>
</feature>
<feature type="compositionally biased region" description="Basic and acidic residues" evidence="1">
    <location>
        <begin position="227"/>
        <end position="237"/>
    </location>
</feature>
<dbReference type="AlphaFoldDB" id="A0A8X7MTW2"/>
<feature type="compositionally biased region" description="Low complexity" evidence="1">
    <location>
        <begin position="13"/>
        <end position="24"/>
    </location>
</feature>
<organism evidence="2 3">
    <name type="scientific">Tilletia controversa</name>
    <name type="common">dwarf bunt fungus</name>
    <dbReference type="NCBI Taxonomy" id="13291"/>
    <lineage>
        <taxon>Eukaryota</taxon>
        <taxon>Fungi</taxon>
        <taxon>Dikarya</taxon>
        <taxon>Basidiomycota</taxon>
        <taxon>Ustilaginomycotina</taxon>
        <taxon>Exobasidiomycetes</taxon>
        <taxon>Tilletiales</taxon>
        <taxon>Tilletiaceae</taxon>
        <taxon>Tilletia</taxon>
    </lineage>
</organism>
<evidence type="ECO:0000313" key="3">
    <source>
        <dbReference type="Proteomes" id="UP000077684"/>
    </source>
</evidence>
<reference evidence="2" key="2">
    <citation type="journal article" date="2019" name="IMA Fungus">
        <title>Genome sequencing and comparison of five Tilletia species to identify candidate genes for the detection of regulated species infecting wheat.</title>
        <authorList>
            <person name="Nguyen H.D.T."/>
            <person name="Sultana T."/>
            <person name="Kesanakurti P."/>
            <person name="Hambleton S."/>
        </authorList>
    </citation>
    <scope>NUCLEOTIDE SEQUENCE</scope>
    <source>
        <strain evidence="2">DAOMC 236426</strain>
    </source>
</reference>
<feature type="compositionally biased region" description="Polar residues" evidence="1">
    <location>
        <begin position="1"/>
        <end position="12"/>
    </location>
</feature>
<evidence type="ECO:0000313" key="2">
    <source>
        <dbReference type="EMBL" id="KAE8248336.1"/>
    </source>
</evidence>
<proteinExistence type="predicted"/>
<reference evidence="2" key="1">
    <citation type="submission" date="2016-04" db="EMBL/GenBank/DDBJ databases">
        <authorList>
            <person name="Nguyen H.D."/>
            <person name="Samba Siva P."/>
            <person name="Cullis J."/>
            <person name="Levesque C.A."/>
            <person name="Hambleton S."/>
        </authorList>
    </citation>
    <scope>NUCLEOTIDE SEQUENCE</scope>
    <source>
        <strain evidence="2">DAOMC 236426</strain>
    </source>
</reference>
<feature type="region of interest" description="Disordered" evidence="1">
    <location>
        <begin position="1"/>
        <end position="179"/>
    </location>
</feature>
<name>A0A8X7MTW2_9BASI</name>
<gene>
    <name evidence="2" type="ORF">A4X06_0g3787</name>
</gene>
<protein>
    <submittedName>
        <fullName evidence="2">Uncharacterized protein</fullName>
    </submittedName>
</protein>